<dbReference type="PANTHER" id="PTHR28538">
    <property type="entry name" value="INTEGRAL INNER NUCLEAR MEMBRANE PROTEIN IMA1"/>
    <property type="match status" value="1"/>
</dbReference>
<name>A0A8H3FBQ4_9LECA</name>
<evidence type="ECO:0000256" key="1">
    <source>
        <dbReference type="ARBA" id="ARBA00004473"/>
    </source>
</evidence>
<evidence type="ECO:0000256" key="4">
    <source>
        <dbReference type="ARBA" id="ARBA00023136"/>
    </source>
</evidence>
<feature type="domain" description="Ima1 N-terminal" evidence="8">
    <location>
        <begin position="9"/>
        <end position="131"/>
    </location>
</feature>
<feature type="compositionally biased region" description="Polar residues" evidence="6">
    <location>
        <begin position="487"/>
        <end position="509"/>
    </location>
</feature>
<evidence type="ECO:0000256" key="2">
    <source>
        <dbReference type="ARBA" id="ARBA00022692"/>
    </source>
</evidence>
<dbReference type="OrthoDB" id="5966927at2759"/>
<sequence>MPRGQKRFTCFYCGCRSAKSLPADTRRWDCKKCEAVNHLDQNGEITDPPATASQPETRFAKARPRSESPPGLTVREASPFCQRCIQNQTIAKDIIAEYTPSSGADWETGYKEYVKSVQETYPPVCDGCELQIREKMEYSDYFVSADNLLRSLKRSNTSWISRRGWRYDLASLVLVLGKYMWFMSWIVQFLWHVMNMIKPMRHPQCVSEFAAPPSLSGCATQIFTLNTLEEYCDEFLGSLVKWSLVLSLLSIWWNPMWVKKMKITYGRIAGRKEYYQLQAIFLGLRWAGWNFITKPGEFELDPQQWKALHAFMLVVTLLSAILPYRTIRWDSTPLVQRTYSPGSLLAQEPRKPRATTRPDQPNFISQAQQNFGGNRSAQSTQRFPINKLARQPPQQQQPLFTPQYHPPTPPSDEDAMDWEETHPQGAFTPRPSMSYRDSSQQQQKAKPPPPAFTQKSPFYGHLPPNPISPAHALRNPPYRPPPMERASAQQHNFFSRNNLKPSPMFTNLTGAAADNGSDDASPVSNKNAFSDDLSPMKFGVQKFFPGSVYNQVTGIEDLFAKATTLEKTNNNNTPTKRMAHAQGPVNSSSKRSRSIYSVLGLVAVIGVGYVIQKAYFEYYH</sequence>
<feature type="transmembrane region" description="Helical" evidence="7">
    <location>
        <begin position="274"/>
        <end position="292"/>
    </location>
</feature>
<dbReference type="GO" id="GO:0005637">
    <property type="term" value="C:nuclear inner membrane"/>
    <property type="evidence" value="ECO:0007669"/>
    <property type="project" value="UniProtKB-SubCell"/>
</dbReference>
<evidence type="ECO:0000256" key="7">
    <source>
        <dbReference type="SAM" id="Phobius"/>
    </source>
</evidence>
<feature type="transmembrane region" description="Helical" evidence="7">
    <location>
        <begin position="594"/>
        <end position="611"/>
    </location>
</feature>
<keyword evidence="10" id="KW-1185">Reference proteome</keyword>
<feature type="compositionally biased region" description="Low complexity" evidence="6">
    <location>
        <begin position="510"/>
        <end position="521"/>
    </location>
</feature>
<evidence type="ECO:0000313" key="9">
    <source>
        <dbReference type="EMBL" id="CAF9920655.1"/>
    </source>
</evidence>
<keyword evidence="2 7" id="KW-0812">Transmembrane</keyword>
<dbReference type="Pfam" id="PF09779">
    <property type="entry name" value="Ima1_N"/>
    <property type="match status" value="1"/>
</dbReference>
<feature type="region of interest" description="Disordered" evidence="6">
    <location>
        <begin position="41"/>
        <end position="74"/>
    </location>
</feature>
<protein>
    <recommendedName>
        <fullName evidence="8">Ima1 N-terminal domain-containing protein</fullName>
    </recommendedName>
</protein>
<dbReference type="AlphaFoldDB" id="A0A8H3FBQ4"/>
<feature type="transmembrane region" description="Helical" evidence="7">
    <location>
        <begin position="235"/>
        <end position="253"/>
    </location>
</feature>
<dbReference type="GO" id="GO:0034992">
    <property type="term" value="C:microtubule organizing center attachment site"/>
    <property type="evidence" value="ECO:0007669"/>
    <property type="project" value="TreeGrafter"/>
</dbReference>
<dbReference type="GO" id="GO:0071765">
    <property type="term" value="P:nuclear inner membrane organization"/>
    <property type="evidence" value="ECO:0007669"/>
    <property type="project" value="InterPro"/>
</dbReference>
<dbReference type="GO" id="GO:0044732">
    <property type="term" value="C:mitotic spindle pole body"/>
    <property type="evidence" value="ECO:0007669"/>
    <property type="project" value="TreeGrafter"/>
</dbReference>
<keyword evidence="4 7" id="KW-0472">Membrane</keyword>
<reference evidence="9" key="1">
    <citation type="submission" date="2021-03" db="EMBL/GenBank/DDBJ databases">
        <authorList>
            <person name="Tagirdzhanova G."/>
        </authorList>
    </citation>
    <scope>NUCLEOTIDE SEQUENCE</scope>
</reference>
<accession>A0A8H3FBQ4</accession>
<proteinExistence type="predicted"/>
<evidence type="ECO:0000259" key="8">
    <source>
        <dbReference type="Pfam" id="PF09779"/>
    </source>
</evidence>
<comment type="caution">
    <text evidence="9">The sequence shown here is derived from an EMBL/GenBank/DDBJ whole genome shotgun (WGS) entry which is preliminary data.</text>
</comment>
<evidence type="ECO:0000313" key="10">
    <source>
        <dbReference type="Proteomes" id="UP000664521"/>
    </source>
</evidence>
<keyword evidence="3 7" id="KW-1133">Transmembrane helix</keyword>
<organism evidence="9 10">
    <name type="scientific">Heterodermia speciosa</name>
    <dbReference type="NCBI Taxonomy" id="116794"/>
    <lineage>
        <taxon>Eukaryota</taxon>
        <taxon>Fungi</taxon>
        <taxon>Dikarya</taxon>
        <taxon>Ascomycota</taxon>
        <taxon>Pezizomycotina</taxon>
        <taxon>Lecanoromycetes</taxon>
        <taxon>OSLEUM clade</taxon>
        <taxon>Lecanoromycetidae</taxon>
        <taxon>Caliciales</taxon>
        <taxon>Physciaceae</taxon>
        <taxon>Heterodermia</taxon>
    </lineage>
</organism>
<feature type="transmembrane region" description="Helical" evidence="7">
    <location>
        <begin position="307"/>
        <end position="327"/>
    </location>
</feature>
<dbReference type="PANTHER" id="PTHR28538:SF1">
    <property type="entry name" value="INTEGRAL INNER NUCLEAR MEMBRANE PROTEIN IMA1"/>
    <property type="match status" value="1"/>
</dbReference>
<dbReference type="EMBL" id="CAJPDS010000026">
    <property type="protein sequence ID" value="CAF9920655.1"/>
    <property type="molecule type" value="Genomic_DNA"/>
</dbReference>
<feature type="compositionally biased region" description="Polar residues" evidence="6">
    <location>
        <begin position="357"/>
        <end position="383"/>
    </location>
</feature>
<evidence type="ECO:0000256" key="5">
    <source>
        <dbReference type="ARBA" id="ARBA00023242"/>
    </source>
</evidence>
<keyword evidence="5" id="KW-0539">Nucleus</keyword>
<dbReference type="Proteomes" id="UP000664521">
    <property type="component" value="Unassembled WGS sequence"/>
</dbReference>
<dbReference type="GO" id="GO:0034506">
    <property type="term" value="C:chromosome, centromeric core domain"/>
    <property type="evidence" value="ECO:0007669"/>
    <property type="project" value="TreeGrafter"/>
</dbReference>
<dbReference type="InterPro" id="IPR018617">
    <property type="entry name" value="Ima1_N"/>
</dbReference>
<feature type="region of interest" description="Disordered" evidence="6">
    <location>
        <begin position="567"/>
        <end position="586"/>
    </location>
</feature>
<feature type="region of interest" description="Disordered" evidence="6">
    <location>
        <begin position="340"/>
        <end position="525"/>
    </location>
</feature>
<evidence type="ECO:0000256" key="6">
    <source>
        <dbReference type="SAM" id="MobiDB-lite"/>
    </source>
</evidence>
<dbReference type="InterPro" id="IPR042321">
    <property type="entry name" value="Ima1"/>
</dbReference>
<evidence type="ECO:0000256" key="3">
    <source>
        <dbReference type="ARBA" id="ARBA00022989"/>
    </source>
</evidence>
<feature type="transmembrane region" description="Helical" evidence="7">
    <location>
        <begin position="169"/>
        <end position="191"/>
    </location>
</feature>
<gene>
    <name evidence="9" type="ORF">HETSPECPRED_004326</name>
</gene>
<comment type="subcellular location">
    <subcellularLocation>
        <location evidence="1">Nucleus inner membrane</location>
        <topology evidence="1">Multi-pass membrane protein</topology>
    </subcellularLocation>
</comment>